<evidence type="ECO:0000313" key="1">
    <source>
        <dbReference type="EMBL" id="CAE0808540.1"/>
    </source>
</evidence>
<proteinExistence type="predicted"/>
<dbReference type="EMBL" id="HBJA01055508">
    <property type="protein sequence ID" value="CAE0808540.1"/>
    <property type="molecule type" value="Transcribed_RNA"/>
</dbReference>
<protein>
    <submittedName>
        <fullName evidence="1">Uncharacterized protein</fullName>
    </submittedName>
</protein>
<sequence length="120" mass="13253">MGLGCTQGGKLWECTGMQSACHGLLMVLISDQGHTVADLWMNVGGRVWDVMGYARTNFGMHKLPEKETAALHNLNQMHHFSRIFTAHSHPSGPQGHCNASVEGHSRQVVPLWLHHTCLSE</sequence>
<accession>A0A7S4CWB5</accession>
<organism evidence="1">
    <name type="scientific">Eutreptiella gymnastica</name>
    <dbReference type="NCBI Taxonomy" id="73025"/>
    <lineage>
        <taxon>Eukaryota</taxon>
        <taxon>Discoba</taxon>
        <taxon>Euglenozoa</taxon>
        <taxon>Euglenida</taxon>
        <taxon>Spirocuta</taxon>
        <taxon>Euglenophyceae</taxon>
        <taxon>Eutreptiales</taxon>
        <taxon>Eutreptiaceae</taxon>
        <taxon>Eutreptiella</taxon>
    </lineage>
</organism>
<reference evidence="1" key="1">
    <citation type="submission" date="2021-01" db="EMBL/GenBank/DDBJ databases">
        <authorList>
            <person name="Corre E."/>
            <person name="Pelletier E."/>
            <person name="Niang G."/>
            <person name="Scheremetjew M."/>
            <person name="Finn R."/>
            <person name="Kale V."/>
            <person name="Holt S."/>
            <person name="Cochrane G."/>
            <person name="Meng A."/>
            <person name="Brown T."/>
            <person name="Cohen L."/>
        </authorList>
    </citation>
    <scope>NUCLEOTIDE SEQUENCE</scope>
    <source>
        <strain evidence="1">CCMP1594</strain>
    </source>
</reference>
<dbReference type="AlphaFoldDB" id="A0A7S4CWB5"/>
<gene>
    <name evidence="1" type="ORF">EGYM00163_LOCUS19671</name>
</gene>
<name>A0A7S4CWB5_9EUGL</name>